<accession>A0ABS5G4M1</accession>
<dbReference type="Pfam" id="PF00027">
    <property type="entry name" value="cNMP_binding"/>
    <property type="match status" value="1"/>
</dbReference>
<dbReference type="PANTHER" id="PTHR24567:SF68">
    <property type="entry name" value="DNA-BINDING TRANSCRIPTIONAL DUAL REGULATOR CRP"/>
    <property type="match status" value="1"/>
</dbReference>
<comment type="caution">
    <text evidence="2">The sequence shown here is derived from an EMBL/GenBank/DDBJ whole genome shotgun (WGS) entry which is preliminary data.</text>
</comment>
<dbReference type="InterPro" id="IPR018490">
    <property type="entry name" value="cNMP-bd_dom_sf"/>
</dbReference>
<dbReference type="InterPro" id="IPR050397">
    <property type="entry name" value="Env_Response_Regulators"/>
</dbReference>
<dbReference type="Gene3D" id="2.60.120.10">
    <property type="entry name" value="Jelly Rolls"/>
    <property type="match status" value="1"/>
</dbReference>
<evidence type="ECO:0000259" key="1">
    <source>
        <dbReference type="PROSITE" id="PS50042"/>
    </source>
</evidence>
<dbReference type="SUPFAM" id="SSF51206">
    <property type="entry name" value="cAMP-binding domain-like"/>
    <property type="match status" value="1"/>
</dbReference>
<dbReference type="InterPro" id="IPR000595">
    <property type="entry name" value="cNMP-bd_dom"/>
</dbReference>
<gene>
    <name evidence="2" type="ORF">JQ619_09480</name>
</gene>
<dbReference type="RefSeq" id="WP_012044593.1">
    <property type="nucleotide sequence ID" value="NZ_JABFDP010000008.1"/>
</dbReference>
<reference evidence="3" key="1">
    <citation type="journal article" date="2021" name="ISME J.">
        <title>Evolutionary origin and ecological implication of a unique nif island in free-living Bradyrhizobium lineages.</title>
        <authorList>
            <person name="Tao J."/>
        </authorList>
    </citation>
    <scope>NUCLEOTIDE SEQUENCE [LARGE SCALE GENOMIC DNA]</scope>
    <source>
        <strain evidence="3">SZCCT0094</strain>
    </source>
</reference>
<dbReference type="InterPro" id="IPR014710">
    <property type="entry name" value="RmlC-like_jellyroll"/>
</dbReference>
<dbReference type="PANTHER" id="PTHR24567">
    <property type="entry name" value="CRP FAMILY TRANSCRIPTIONAL REGULATORY PROTEIN"/>
    <property type="match status" value="1"/>
</dbReference>
<proteinExistence type="predicted"/>
<evidence type="ECO:0000313" key="2">
    <source>
        <dbReference type="EMBL" id="MBR1135999.1"/>
    </source>
</evidence>
<dbReference type="SMART" id="SM00100">
    <property type="entry name" value="cNMP"/>
    <property type="match status" value="1"/>
</dbReference>
<protein>
    <submittedName>
        <fullName evidence="2">Cyclic nucleotide-binding domain-containing protein</fullName>
    </submittedName>
</protein>
<dbReference type="Proteomes" id="UP001314635">
    <property type="component" value="Unassembled WGS sequence"/>
</dbReference>
<keyword evidence="3" id="KW-1185">Reference proteome</keyword>
<evidence type="ECO:0000313" key="3">
    <source>
        <dbReference type="Proteomes" id="UP001314635"/>
    </source>
</evidence>
<dbReference type="CDD" id="cd00038">
    <property type="entry name" value="CAP_ED"/>
    <property type="match status" value="1"/>
</dbReference>
<sequence length="161" mass="17548">MTDFLRHCTGGQERGIAAGTELLEEGHSTGHLYILLDGRLEVIKAGATVAVVSEPGALFGEMSLLLAQPHTATVRAVTECRIYEILDAQRFLAENPEATLWIARMLAQRLNVANTYLADLKRQYAGHGTHLSMVGEVLQSMINLPPQQVSPGTDLESDPRL</sequence>
<organism evidence="2 3">
    <name type="scientific">Bradyrhizobium denitrificans</name>
    <dbReference type="NCBI Taxonomy" id="2734912"/>
    <lineage>
        <taxon>Bacteria</taxon>
        <taxon>Pseudomonadati</taxon>
        <taxon>Pseudomonadota</taxon>
        <taxon>Alphaproteobacteria</taxon>
        <taxon>Hyphomicrobiales</taxon>
        <taxon>Nitrobacteraceae</taxon>
        <taxon>Bradyrhizobium</taxon>
    </lineage>
</organism>
<dbReference type="PROSITE" id="PS50042">
    <property type="entry name" value="CNMP_BINDING_3"/>
    <property type="match status" value="1"/>
</dbReference>
<name>A0ABS5G4M1_9BRAD</name>
<feature type="domain" description="Cyclic nucleotide-binding" evidence="1">
    <location>
        <begin position="1"/>
        <end position="85"/>
    </location>
</feature>
<dbReference type="EMBL" id="JAFCLK010000007">
    <property type="protein sequence ID" value="MBR1135999.1"/>
    <property type="molecule type" value="Genomic_DNA"/>
</dbReference>